<name>A0ACA9P8S2_9GLOM</name>
<gene>
    <name evidence="1" type="ORF">SPELUC_LOCUS10900</name>
</gene>
<organism evidence="1 2">
    <name type="scientific">Cetraspora pellucida</name>
    <dbReference type="NCBI Taxonomy" id="1433469"/>
    <lineage>
        <taxon>Eukaryota</taxon>
        <taxon>Fungi</taxon>
        <taxon>Fungi incertae sedis</taxon>
        <taxon>Mucoromycota</taxon>
        <taxon>Glomeromycotina</taxon>
        <taxon>Glomeromycetes</taxon>
        <taxon>Diversisporales</taxon>
        <taxon>Gigasporaceae</taxon>
        <taxon>Cetraspora</taxon>
    </lineage>
</organism>
<feature type="non-terminal residue" evidence="1">
    <location>
        <position position="75"/>
    </location>
</feature>
<feature type="non-terminal residue" evidence="1">
    <location>
        <position position="1"/>
    </location>
</feature>
<comment type="caution">
    <text evidence="1">The sequence shown here is derived from an EMBL/GenBank/DDBJ whole genome shotgun (WGS) entry which is preliminary data.</text>
</comment>
<reference evidence="1" key="1">
    <citation type="submission" date="2021-06" db="EMBL/GenBank/DDBJ databases">
        <authorList>
            <person name="Kallberg Y."/>
            <person name="Tangrot J."/>
            <person name="Rosling A."/>
        </authorList>
    </citation>
    <scope>NUCLEOTIDE SEQUENCE</scope>
    <source>
        <strain evidence="1">28 12/20/2015</strain>
    </source>
</reference>
<dbReference type="Proteomes" id="UP000789366">
    <property type="component" value="Unassembled WGS sequence"/>
</dbReference>
<dbReference type="EMBL" id="CAJVPW010021527">
    <property type="protein sequence ID" value="CAG8693804.1"/>
    <property type="molecule type" value="Genomic_DNA"/>
</dbReference>
<evidence type="ECO:0000313" key="1">
    <source>
        <dbReference type="EMBL" id="CAG8693804.1"/>
    </source>
</evidence>
<sequence>FEIEHLVLISGGVEICRSWDGLSELLLKQEIVFRLVKEGKAYAGSEEFASECELTERVKEKEMCQKQNYEAELGL</sequence>
<protein>
    <submittedName>
        <fullName evidence="1">7501_t:CDS:1</fullName>
    </submittedName>
</protein>
<accession>A0ACA9P8S2</accession>
<evidence type="ECO:0000313" key="2">
    <source>
        <dbReference type="Proteomes" id="UP000789366"/>
    </source>
</evidence>
<keyword evidence="2" id="KW-1185">Reference proteome</keyword>
<proteinExistence type="predicted"/>